<dbReference type="SMART" id="SM00829">
    <property type="entry name" value="PKS_ER"/>
    <property type="match status" value="1"/>
</dbReference>
<dbReference type="GO" id="GO:0016491">
    <property type="term" value="F:oxidoreductase activity"/>
    <property type="evidence" value="ECO:0007669"/>
    <property type="project" value="UniProtKB-KW"/>
</dbReference>
<dbReference type="InterPro" id="IPR036291">
    <property type="entry name" value="NAD(P)-bd_dom_sf"/>
</dbReference>
<dbReference type="Gene3D" id="3.40.50.720">
    <property type="entry name" value="NAD(P)-binding Rossmann-like Domain"/>
    <property type="match status" value="1"/>
</dbReference>
<name>A0A9N9WM80_9DIPT</name>
<dbReference type="FunFam" id="3.40.50.720:FF:000147">
    <property type="entry name" value="Reticulon-4-interacting protein 1 homolog, mitochondrial"/>
    <property type="match status" value="1"/>
</dbReference>
<evidence type="ECO:0000313" key="8">
    <source>
        <dbReference type="Proteomes" id="UP001153620"/>
    </source>
</evidence>
<evidence type="ECO:0000313" key="7">
    <source>
        <dbReference type="EMBL" id="CAG9798222.1"/>
    </source>
</evidence>
<evidence type="ECO:0000256" key="2">
    <source>
        <dbReference type="ARBA" id="ARBA00010371"/>
    </source>
</evidence>
<dbReference type="Proteomes" id="UP001153620">
    <property type="component" value="Chromosome 1"/>
</dbReference>
<gene>
    <name evidence="7" type="ORF">CHIRRI_LOCUS1207</name>
</gene>
<dbReference type="InterPro" id="IPR037397">
    <property type="entry name" value="RTN4IP1"/>
</dbReference>
<dbReference type="SUPFAM" id="SSF50129">
    <property type="entry name" value="GroES-like"/>
    <property type="match status" value="1"/>
</dbReference>
<keyword evidence="8" id="KW-1185">Reference proteome</keyword>
<dbReference type="InterPro" id="IPR013154">
    <property type="entry name" value="ADH-like_N"/>
</dbReference>
<dbReference type="SUPFAM" id="SSF51735">
    <property type="entry name" value="NAD(P)-binding Rossmann-fold domains"/>
    <property type="match status" value="1"/>
</dbReference>
<reference evidence="7" key="2">
    <citation type="submission" date="2022-10" db="EMBL/GenBank/DDBJ databases">
        <authorList>
            <consortium name="ENA_rothamsted_submissions"/>
            <consortium name="culmorum"/>
            <person name="King R."/>
        </authorList>
    </citation>
    <scope>NUCLEOTIDE SEQUENCE</scope>
</reference>
<dbReference type="Pfam" id="PF08240">
    <property type="entry name" value="ADH_N"/>
    <property type="match status" value="1"/>
</dbReference>
<keyword evidence="4" id="KW-0560">Oxidoreductase</keyword>
<sequence length="389" mass="42634">MRKLSSFLLIKRTFCNATKTAIKESTAEKSYPRMSGWQIHSYGELDEVQFSKNVKKPYIRSPKELLVKVDASSVNPLDVAMINGYGSAFLNSIRCNTDNIEFPLILGRDFVGTVVHKGLDNKDYKIGDKIWGVVPVQKQGCHSEFVAVDSCYVSKKPKNISDVEAAAILYAGLTAYSGIFLSAQLNGLSGLLCSSVQGNGVGKKVLVLGGAGGVGHIAIQILQAEGAEVLTTCSQNAVPLVENLGVSKVIDYTTVESDKILIDESPYDLILDCASKGAEYANVHPWKFKNYVTFKSPLLKNFDEKGMLFGGLNNLKDLLSQNISALYSNGVVKWGYFVPLKNGISYLTKLVEKEQLVPIIDSKFSYGELPKAYEKVYSGHLRGKVVIEY</sequence>
<dbReference type="EMBL" id="OU895877">
    <property type="protein sequence ID" value="CAG9798222.1"/>
    <property type="molecule type" value="Genomic_DNA"/>
</dbReference>
<keyword evidence="5" id="KW-0496">Mitochondrion</keyword>
<proteinExistence type="inferred from homology"/>
<feature type="domain" description="Enoyl reductase (ER)" evidence="6">
    <location>
        <begin position="43"/>
        <end position="387"/>
    </location>
</feature>
<comment type="similarity">
    <text evidence="2">Belongs to the zinc-containing alcohol dehydrogenase family. Quinone oxidoreductase subfamily.</text>
</comment>
<dbReference type="OrthoDB" id="48317at2759"/>
<reference evidence="7" key="1">
    <citation type="submission" date="2022-01" db="EMBL/GenBank/DDBJ databases">
        <authorList>
            <person name="King R."/>
        </authorList>
    </citation>
    <scope>NUCLEOTIDE SEQUENCE</scope>
</reference>
<comment type="subcellular location">
    <subcellularLocation>
        <location evidence="1">Mitochondrion</location>
    </subcellularLocation>
</comment>
<evidence type="ECO:0000256" key="1">
    <source>
        <dbReference type="ARBA" id="ARBA00004173"/>
    </source>
</evidence>
<dbReference type="AlphaFoldDB" id="A0A9N9WM80"/>
<dbReference type="PANTHER" id="PTHR11695:SF294">
    <property type="entry name" value="RETICULON-4-INTERACTING PROTEIN 1, MITOCHONDRIAL"/>
    <property type="match status" value="1"/>
</dbReference>
<accession>A0A9N9WM80</accession>
<dbReference type="GO" id="GO:0005739">
    <property type="term" value="C:mitochondrion"/>
    <property type="evidence" value="ECO:0007669"/>
    <property type="project" value="UniProtKB-SubCell"/>
</dbReference>
<dbReference type="InterPro" id="IPR011032">
    <property type="entry name" value="GroES-like_sf"/>
</dbReference>
<dbReference type="PANTHER" id="PTHR11695">
    <property type="entry name" value="ALCOHOL DEHYDROGENASE RELATED"/>
    <property type="match status" value="1"/>
</dbReference>
<dbReference type="Gene3D" id="3.90.180.10">
    <property type="entry name" value="Medium-chain alcohol dehydrogenases, catalytic domain"/>
    <property type="match status" value="1"/>
</dbReference>
<dbReference type="InterPro" id="IPR020843">
    <property type="entry name" value="ER"/>
</dbReference>
<keyword evidence="3" id="KW-0809">Transit peptide</keyword>
<organism evidence="7 8">
    <name type="scientific">Chironomus riparius</name>
    <dbReference type="NCBI Taxonomy" id="315576"/>
    <lineage>
        <taxon>Eukaryota</taxon>
        <taxon>Metazoa</taxon>
        <taxon>Ecdysozoa</taxon>
        <taxon>Arthropoda</taxon>
        <taxon>Hexapoda</taxon>
        <taxon>Insecta</taxon>
        <taxon>Pterygota</taxon>
        <taxon>Neoptera</taxon>
        <taxon>Endopterygota</taxon>
        <taxon>Diptera</taxon>
        <taxon>Nematocera</taxon>
        <taxon>Chironomoidea</taxon>
        <taxon>Chironomidae</taxon>
        <taxon>Chironominae</taxon>
        <taxon>Chironomus</taxon>
    </lineage>
</organism>
<dbReference type="InterPro" id="IPR050700">
    <property type="entry name" value="YIM1/Zinc_Alcohol_DH_Fams"/>
</dbReference>
<dbReference type="CDD" id="cd08248">
    <property type="entry name" value="RTN4I1"/>
    <property type="match status" value="1"/>
</dbReference>
<protein>
    <recommendedName>
        <fullName evidence="6">Enoyl reductase (ER) domain-containing protein</fullName>
    </recommendedName>
</protein>
<evidence type="ECO:0000256" key="5">
    <source>
        <dbReference type="ARBA" id="ARBA00023128"/>
    </source>
</evidence>
<dbReference type="Pfam" id="PF13602">
    <property type="entry name" value="ADH_zinc_N_2"/>
    <property type="match status" value="1"/>
</dbReference>
<evidence type="ECO:0000256" key="4">
    <source>
        <dbReference type="ARBA" id="ARBA00023002"/>
    </source>
</evidence>
<evidence type="ECO:0000259" key="6">
    <source>
        <dbReference type="SMART" id="SM00829"/>
    </source>
</evidence>
<evidence type="ECO:0000256" key="3">
    <source>
        <dbReference type="ARBA" id="ARBA00022946"/>
    </source>
</evidence>